<accession>A0A8C4S8Y2</accession>
<dbReference type="InterPro" id="IPR007110">
    <property type="entry name" value="Ig-like_dom"/>
</dbReference>
<keyword evidence="1" id="KW-0393">Immunoglobulin domain</keyword>
<reference evidence="3" key="1">
    <citation type="submission" date="2021-06" db="EMBL/GenBank/DDBJ databases">
        <authorList>
            <consortium name="Wellcome Sanger Institute Data Sharing"/>
        </authorList>
    </citation>
    <scope>NUCLEOTIDE SEQUENCE [LARGE SCALE GENOMIC DNA]</scope>
</reference>
<protein>
    <recommendedName>
        <fullName evidence="2">Ig-like domain-containing protein</fullName>
    </recommendedName>
</protein>
<dbReference type="CDD" id="cd00098">
    <property type="entry name" value="IgC1"/>
    <property type="match status" value="1"/>
</dbReference>
<dbReference type="GeneTree" id="ENSGT00980000202133"/>
<evidence type="ECO:0000256" key="1">
    <source>
        <dbReference type="ARBA" id="ARBA00023319"/>
    </source>
</evidence>
<evidence type="ECO:0000313" key="3">
    <source>
        <dbReference type="Ensembl" id="ENSECRP00000013887.1"/>
    </source>
</evidence>
<reference evidence="3" key="3">
    <citation type="submission" date="2025-09" db="UniProtKB">
        <authorList>
            <consortium name="Ensembl"/>
        </authorList>
    </citation>
    <scope>IDENTIFICATION</scope>
</reference>
<sequence length="170" mass="18920">IHTRNTTNPCVSTHFHITAVPKLNLHYQTSSENPNIFLLTCSAVGFYPSNITLSWNHSLHEVTHSILPDVPTLLQDGTYNISSILHVKTSLWSPGEEIGCVVNHSSLTQLLRKIVTQNSILKPVMVASGTKQDSNFDRQLIHTHTGPVLYSLVSIFTTKTFVLGKQTLYL</sequence>
<dbReference type="SUPFAM" id="SSF48726">
    <property type="entry name" value="Immunoglobulin"/>
    <property type="match status" value="1"/>
</dbReference>
<dbReference type="Proteomes" id="UP000694620">
    <property type="component" value="Chromosome 12"/>
</dbReference>
<evidence type="ECO:0000313" key="4">
    <source>
        <dbReference type="Proteomes" id="UP000694620"/>
    </source>
</evidence>
<dbReference type="SMART" id="SM00407">
    <property type="entry name" value="IGc1"/>
    <property type="match status" value="1"/>
</dbReference>
<feature type="domain" description="Ig-like" evidence="2">
    <location>
        <begin position="21"/>
        <end position="116"/>
    </location>
</feature>
<organism evidence="3 4">
    <name type="scientific">Erpetoichthys calabaricus</name>
    <name type="common">Rope fish</name>
    <name type="synonym">Calamoichthys calabaricus</name>
    <dbReference type="NCBI Taxonomy" id="27687"/>
    <lineage>
        <taxon>Eukaryota</taxon>
        <taxon>Metazoa</taxon>
        <taxon>Chordata</taxon>
        <taxon>Craniata</taxon>
        <taxon>Vertebrata</taxon>
        <taxon>Euteleostomi</taxon>
        <taxon>Actinopterygii</taxon>
        <taxon>Polypteriformes</taxon>
        <taxon>Polypteridae</taxon>
        <taxon>Erpetoichthys</taxon>
    </lineage>
</organism>
<dbReference type="InterPro" id="IPR003597">
    <property type="entry name" value="Ig_C1-set"/>
</dbReference>
<evidence type="ECO:0000259" key="2">
    <source>
        <dbReference type="PROSITE" id="PS50835"/>
    </source>
</evidence>
<name>A0A8C4S8Y2_ERPCA</name>
<proteinExistence type="predicted"/>
<dbReference type="InterPro" id="IPR036179">
    <property type="entry name" value="Ig-like_dom_sf"/>
</dbReference>
<dbReference type="PROSITE" id="PS50835">
    <property type="entry name" value="IG_LIKE"/>
    <property type="match status" value="1"/>
</dbReference>
<dbReference type="Pfam" id="PF07654">
    <property type="entry name" value="C1-set"/>
    <property type="match status" value="1"/>
</dbReference>
<dbReference type="Gene3D" id="2.60.40.10">
    <property type="entry name" value="Immunoglobulins"/>
    <property type="match status" value="1"/>
</dbReference>
<dbReference type="AlphaFoldDB" id="A0A8C4S8Y2"/>
<dbReference type="InterPro" id="IPR013783">
    <property type="entry name" value="Ig-like_fold"/>
</dbReference>
<dbReference type="InterPro" id="IPR050380">
    <property type="entry name" value="Immune_Resp_Modulators"/>
</dbReference>
<dbReference type="Ensembl" id="ENSECRT00000014127.1">
    <property type="protein sequence ID" value="ENSECRP00000013887.1"/>
    <property type="gene ID" value="ENSECRG00000009256.1"/>
</dbReference>
<reference evidence="3" key="2">
    <citation type="submission" date="2025-08" db="UniProtKB">
        <authorList>
            <consortium name="Ensembl"/>
        </authorList>
    </citation>
    <scope>IDENTIFICATION</scope>
</reference>
<keyword evidence="4" id="KW-1185">Reference proteome</keyword>
<dbReference type="PANTHER" id="PTHR23411">
    <property type="entry name" value="TAPASIN"/>
    <property type="match status" value="1"/>
</dbReference>